<dbReference type="AlphaFoldDB" id="A0A553MLH6"/>
<organism evidence="3 4">
    <name type="scientific">Danionella cerebrum</name>
    <dbReference type="NCBI Taxonomy" id="2873325"/>
    <lineage>
        <taxon>Eukaryota</taxon>
        <taxon>Metazoa</taxon>
        <taxon>Chordata</taxon>
        <taxon>Craniata</taxon>
        <taxon>Vertebrata</taxon>
        <taxon>Euteleostomi</taxon>
        <taxon>Actinopterygii</taxon>
        <taxon>Neopterygii</taxon>
        <taxon>Teleostei</taxon>
        <taxon>Ostariophysi</taxon>
        <taxon>Cypriniformes</taxon>
        <taxon>Danionidae</taxon>
        <taxon>Danioninae</taxon>
        <taxon>Danionella</taxon>
    </lineage>
</organism>
<feature type="compositionally biased region" description="Pro residues" evidence="1">
    <location>
        <begin position="50"/>
        <end position="59"/>
    </location>
</feature>
<dbReference type="Proteomes" id="UP000316079">
    <property type="component" value="Unassembled WGS sequence"/>
</dbReference>
<accession>A0A553MLH6</accession>
<comment type="caution">
    <text evidence="3">The sequence shown here is derived from an EMBL/GenBank/DDBJ whole genome shotgun (WGS) entry which is preliminary data.</text>
</comment>
<evidence type="ECO:0000259" key="2">
    <source>
        <dbReference type="PROSITE" id="PS00028"/>
    </source>
</evidence>
<dbReference type="OrthoDB" id="273070at2759"/>
<dbReference type="InterPro" id="IPR013087">
    <property type="entry name" value="Znf_C2H2_type"/>
</dbReference>
<gene>
    <name evidence="3" type="ORF">DNTS_003501</name>
</gene>
<reference evidence="3" key="2">
    <citation type="submission" date="2019-04" db="EMBL/GenBank/DDBJ databases">
        <authorList>
            <person name="Kadobianskyi M."/>
            <person name="Schulze L."/>
            <person name="Schuelke M."/>
            <person name="Judkewitz B."/>
        </authorList>
    </citation>
    <scope>NUCLEOTIDE SEQUENCE</scope>
    <source>
        <strain evidence="3">Bolton</strain>
        <tissue evidence="3">Whole-body</tissue>
    </source>
</reference>
<evidence type="ECO:0000313" key="4">
    <source>
        <dbReference type="Proteomes" id="UP000316079"/>
    </source>
</evidence>
<evidence type="ECO:0000313" key="3">
    <source>
        <dbReference type="EMBL" id="TRY54019.1"/>
    </source>
</evidence>
<feature type="region of interest" description="Disordered" evidence="1">
    <location>
        <begin position="41"/>
        <end position="79"/>
    </location>
</feature>
<feature type="domain" description="C2H2-type" evidence="2">
    <location>
        <begin position="89"/>
        <end position="109"/>
    </location>
</feature>
<evidence type="ECO:0000256" key="1">
    <source>
        <dbReference type="SAM" id="MobiDB-lite"/>
    </source>
</evidence>
<name>A0A553MLH6_9TELE</name>
<sequence>MSGERYPPPELGGAFNPSTERFQAARDWSWSHEDPWSSGGLYSSSYSHQRPPPPPPPAPHTWRGGCRGGSGRQHWGRKGQWEPELSLHCDVCDRGFKSREKHEEHIAQHIQVVPHSLLCYE</sequence>
<reference evidence="3 4" key="1">
    <citation type="journal article" date="2019" name="Sci. Data">
        <title>Hybrid genome assembly and annotation of Danionella translucida.</title>
        <authorList>
            <person name="Kadobianskyi M."/>
            <person name="Schulze L."/>
            <person name="Schuelke M."/>
            <person name="Judkewitz B."/>
        </authorList>
    </citation>
    <scope>NUCLEOTIDE SEQUENCE [LARGE SCALE GENOMIC DNA]</scope>
    <source>
        <strain evidence="3 4">Bolton</strain>
    </source>
</reference>
<proteinExistence type="predicted"/>
<keyword evidence="4" id="KW-1185">Reference proteome</keyword>
<protein>
    <recommendedName>
        <fullName evidence="2">C2H2-type domain-containing protein</fullName>
    </recommendedName>
</protein>
<dbReference type="EMBL" id="SRMA01027388">
    <property type="protein sequence ID" value="TRY54019.1"/>
    <property type="molecule type" value="Genomic_DNA"/>
</dbReference>
<dbReference type="PROSITE" id="PS00028">
    <property type="entry name" value="ZINC_FINGER_C2H2_1"/>
    <property type="match status" value="1"/>
</dbReference>
<dbReference type="EMBL" id="SRMA01027388">
    <property type="protein sequence ID" value="TRY54018.1"/>
    <property type="molecule type" value="Genomic_DNA"/>
</dbReference>